<proteinExistence type="predicted"/>
<dbReference type="CDD" id="cd06588">
    <property type="entry name" value="PhnB_like"/>
    <property type="match status" value="2"/>
</dbReference>
<accession>A0ABY1VM66</accession>
<dbReference type="PANTHER" id="PTHR33990">
    <property type="entry name" value="PROTEIN YJDN-RELATED"/>
    <property type="match status" value="1"/>
</dbReference>
<organism evidence="2 3">
    <name type="scientific">Actinomyces bovis</name>
    <dbReference type="NCBI Taxonomy" id="1658"/>
    <lineage>
        <taxon>Bacteria</taxon>
        <taxon>Bacillati</taxon>
        <taxon>Actinomycetota</taxon>
        <taxon>Actinomycetes</taxon>
        <taxon>Actinomycetales</taxon>
        <taxon>Actinomycetaceae</taxon>
        <taxon>Actinomyces</taxon>
    </lineage>
</organism>
<dbReference type="Gene3D" id="3.10.180.10">
    <property type="entry name" value="2,3-Dihydroxybiphenyl 1,2-Dioxygenase, domain 1"/>
    <property type="match status" value="1"/>
</dbReference>
<evidence type="ECO:0000313" key="2">
    <source>
        <dbReference type="EMBL" id="SPT53193.1"/>
    </source>
</evidence>
<dbReference type="Proteomes" id="UP000250006">
    <property type="component" value="Unassembled WGS sequence"/>
</dbReference>
<comment type="caution">
    <text evidence="2">The sequence shown here is derived from an EMBL/GenBank/DDBJ whole genome shotgun (WGS) entry which is preliminary data.</text>
</comment>
<dbReference type="SUPFAM" id="SSF54593">
    <property type="entry name" value="Glyoxalase/Bleomycin resistance protein/Dihydroxybiphenyl dioxygenase"/>
    <property type="match status" value="2"/>
</dbReference>
<feature type="domain" description="PhnB-like" evidence="1">
    <location>
        <begin position="168"/>
        <end position="271"/>
    </location>
</feature>
<keyword evidence="3" id="KW-1185">Reference proteome</keyword>
<dbReference type="EMBL" id="UAPQ01000006">
    <property type="protein sequence ID" value="SPT53193.1"/>
    <property type="molecule type" value="Genomic_DNA"/>
</dbReference>
<evidence type="ECO:0000313" key="3">
    <source>
        <dbReference type="Proteomes" id="UP000250006"/>
    </source>
</evidence>
<dbReference type="Gene3D" id="3.30.720.110">
    <property type="match status" value="1"/>
</dbReference>
<reference evidence="2 3" key="1">
    <citation type="submission" date="2018-06" db="EMBL/GenBank/DDBJ databases">
        <authorList>
            <consortium name="Pathogen Informatics"/>
            <person name="Doyle S."/>
        </authorList>
    </citation>
    <scope>NUCLEOTIDE SEQUENCE [LARGE SCALE GENOMIC DNA]</scope>
    <source>
        <strain evidence="2 3">NCTC11535</strain>
    </source>
</reference>
<evidence type="ECO:0000259" key="1">
    <source>
        <dbReference type="Pfam" id="PF06983"/>
    </source>
</evidence>
<feature type="domain" description="PhnB-like" evidence="1">
    <location>
        <begin position="10"/>
        <end position="142"/>
    </location>
</feature>
<sequence length="303" mass="33138">MASATLPTMISTNFWCTGDVDEAAELYLRAFRQAEVVTHVDYPNSGLPDFLERFAGTTMQVELELHGQRIGLTNAGTDVAPSPAISLLLNFDPAVFPDACEYLDQVWAVLSEGATVRMDLGEYPHSPHYGWLQDRFGLSWQLMLTNPDGDPAPFVVPNVLFTEPVLWQAGVALEEWVAAIPGSQVLHRQPWAGPGAPEGAVAFADALLGGTHFSVMDSGPGHSFEFTAGSSFVVHCADQAEIDRVWQALSAVPEAERCGWLVDRFGVSWQVLPANLAELLQREGAYERLLGMRSIEIAELERL</sequence>
<protein>
    <submittedName>
        <fullName evidence="2">3-demethylubiquinone-9 3-methyltransferase</fullName>
    </submittedName>
</protein>
<dbReference type="InterPro" id="IPR029068">
    <property type="entry name" value="Glyas_Bleomycin-R_OHBP_Dase"/>
</dbReference>
<dbReference type="Gene3D" id="3.30.720.100">
    <property type="match status" value="1"/>
</dbReference>
<gene>
    <name evidence="2" type="ORF">NCTC11535_00853</name>
</gene>
<name>A0ABY1VM66_9ACTO</name>
<dbReference type="Pfam" id="PF06983">
    <property type="entry name" value="3-dmu-9_3-mt"/>
    <property type="match status" value="2"/>
</dbReference>
<dbReference type="InterPro" id="IPR028973">
    <property type="entry name" value="PhnB-like"/>
</dbReference>